<dbReference type="Gene3D" id="2.130.10.30">
    <property type="entry name" value="Regulator of chromosome condensation 1/beta-lactamase-inhibitor protein II"/>
    <property type="match status" value="8"/>
</dbReference>
<name>A0A6C0FCS0_9ZZZZ</name>
<sequence length="3684" mass="388065">MSTWNANRVACETNRYAFAALKEDGTVLAWGDSTKGGSVPSGLNSVKAIYSNDKNFYALKNDKTVVAWGDQKYNTNSVISVPSTLSNVRVIATNPHAVAALKEDKTVVAWGDQNLGGSVPSALTGGVKTIFSNFYSFAALKEDGSVVAWGYLSSQGGSFGNLTINNVKAVFTTAVSFAALKTNGDVQVWGNTSFGGSIPNNLQNQVTNVIFIKANSGAFAALKENGTVVAWGGAAYGAASQAGTDYTAIPSLSGVKAIYSNDRAFAALMTDGTVKAWGSKAYGGATQAGTDYTAIPSLSGVKAIYSTQSAFAALMTDGTVKAWGSKAYGGATQAGTDYTAIPSLSGVKAIYSTQRAFAALMTDGTVKAWGGAAYGGATQSGTGYTAIPSGLSNVELIYSNSNAFTALRTDGTLRAWGSSTRGGSFPSTANSTEFARVTQGVSYYLGQYSINSISIGMINKDNSLPIPPAYVTLTQKSAIRNGHVFNSNMAGTISCSLNGNTFPFTSTTVAVPGDNVLRFSNATHNIYSGVIASVTTSDDMTPGKLTLPDIFVDHGTSTYANGGAFAILKADGSVAAWGESTNTNNYGGSIPSSEQSNLTNVNALYSTERAFAALKTDGSVRTWGAGLSYGSSILVSPSSTNPVVNIYSTVRAFAALKRDGTVVVWGNPAYGGSTNSGSNSDGSYLGAPSSITGPSANPVKTIYSNAYAFAALRIDGTVVAWGSQFQGGNAPPTLVSITDGTTVTHISSTSQAFAALKSDKTVVVWGQAQYGGGGMPSTLSDVIAVYSNERAFAALKDDGTVVSWGFYIGNNSGTGVPTGLTGVKMIYSTGTAFAALKTDGTVAGWGDQNYGGNVPSGLSGVKTIASNTNAFAALKTDGTVVSWGNYIGASNNGTDVPTGLTSVKSIFSNNFAFAALKTDGSVVTWGRTGYGGNLSSSLTGVITIYSNRKAFAALKTDGTVVAWGNGTSGVSPSIQLPTSTIANVRFAQGRDESEGSSIEGHGRYSLGMIDRRFSLPSYPPEFNLSQVTPITSPTAIDTPSYVFNTNRIGIITSNLGFSTSNISTVGNNTITFNTLPNGTYTGKTVSVSFADGIPSQTLTIPTFTINTNPPTLSVKTAITTPSNDTTPTFVFTSNQVGQISSNLSFSPSQTAVVGDNTITFSALTEGTYTGKTVTVTNDGNKSTTLSIPAFVINTTGPNLQTETAITTPSTDTTPTYTFRSNEPGQITASTLSFSTTQNVIAGVNTITFDSLSFGTYSGKTITVRNNLGNSTTLIIPDFSIVDNTPVISQVTAIENPTADTTPSFVFTSNKTGTILSNLAFTSSTNAVVGVNTITFDTLAEGTYTGKTVSVTLAGIVSNILTIPDFVVDTSAPVLTQVTAIPSPSIDTTPSFIFNSNKSGTITSNLSFVSSTTAISGNNTITFDTLTEGTYTGKTLTVTNIAGNSTTLTIPVFVIQKGELESYKEKQKVHSVTTNERAHAIVTSTGTVINWGAEFSGGQIGTSSDPQNHAAMPLGLNNVKAIYSTSFAFAALKNDGTVVVWGSFDSGGMDQTMQSGAASAYRTGSPSLIIPKPNGLNNVVEISSTSAAFAALKSDGSIVAWGHRDKGGSTKYTRGIGSLSDSWSRIYANGYAFTAVKDDTARMICWGGNGNLIDSSDIGKDYMKAYFPDDRITLLNKYATTSDPVYGAKVVEVFHTENAFCALFSNRALLPWGSWEQGGAYQNQPTTYTQTDGQTVTHPFVYSASNNNKEDFTFLPANHTDTAGNVTNFAVKVYATKTAFLVITHVDTAIAWGSKLRGGDLNVATQKSISNAVGTNNLISSESNIHTAFPVSDSTLNLDNGNNNSLTTSSSYHMDAFLLLGSKGRIFWWGTQHCPAIFAGDGGATLANKDGTGKNLEGVTVESAALNNLSNIVVITDGTSAPKTVRFKTQVVYTVILVGGGGAGGAGFGSGDQRNNLGGNGGDGGEVIMINNVIFEPATDYNFVVGTGGLAGTRGTTNNSSTFDNPSPGGEGSASYIHKSSVTVSSNDPYSEKTKLVAGAGGEYCIARGGEGGEPGKNLASGENTPNPVPNPAGNFKKGATSKNGKTGDGDSQSGRDSKVNKGLDGFELTYPNNTGKKVRLGPSGGHGLSSMLTIPGNYPASGSPSQADDDQSSLSTGGRSSDYSHGTTGSAIEGGSGGQGYGNLASIIDGQNGHNGVGGGGGGGGGSFNTTTNSGAAHIPGNGGAGGSGAIILIPPRADIGSISNANLVSYTNKIKHIYTAGAACAILRADNTISKKECWGGNVQSHSAVGDARGGVYDTVASPPILSMADIETNTSNNWAHVNFPTGLTNDKITDVFKVYSNRNAFVVMKSDRRTIVSWGNKVLYGSNKNPTINQNLGGDASVLTTYLSNNASVTITDVHASQYSFFAILSNGAVITWGYSPDGSGPTSLLTANPKMIAGFTNKYSHYSNIAQPVIPPFVSWGPTGTVEVNVGKWIHSPTDLRYTSNVPWEITVNGGSKWIQYDINSTNKVKIPIVLDTNGNVIAYGDNKVGIRTLNYEDVKSRTVYSPTNYTSCAELYDYWNTYGSDSASAGIQYTGNVVVWGNSDKPVGEDGSKFIRTTGTSGEAVSNQELGHLRNKGAVRVYANKMAMVALFEDGTFICWGEKTVGGEFPPPNNTSLTAPTKVRNIYSSAFAFAALDATSKLTVWGGEDSGGGGYHDKIKDIENVIDVFAGYKVFTALIKNGDLVVWGDVNFGGINSSINYYFLTDQNDGKITDIVSVYFNGSTTAGACAALTTSKSLYVWGNADYGGESTERATLKATNVKEVKFSTLGWAVLKTDGTVLTWGNVTDPNANGSRPAPMGAPSSGGVLTAISNSTRVSYDTYIASSSSYVLDANGFPGLSGNASFPPKTVNDLTNIQSIYSTSQAFCAVDNQGDIYCWGEEHFGGHPHKVAGTGYSTTATGGSLGFSNPIDNEQLPQKVQHVYSNDAVFAALRTKNVDGTIRTSVRVWGDTQRGGFINQSEAAMDANNETYYTRKNGGHFVKASDQTTTVDVKDVYSTQFGFIALPPDNAANNNGTPIMWGGKANQLSGTASGSGANYLPMNLIPTQLANFSPSLTNSAIKVFTTRFNYTFWQKDENTVAPFGLAREFFLGTELVSRNDGTGSNKNLPPLNRIVTSTDAQAITQVTQGRRYANGMYRYSVTPAPFFTLNTEKTQIPVASDTTGVVTVNPAYSFNTLEYSTDYGNNWITLAADGGVYKLTASFGLTAPYTYALRTKDHRNLYSKVGYNLFPIVRRPLAPTVKFNEEQGNIVIQSLGTGATRWSITTQNGTIKGTTIPHVFSPSIGSHLPGTILVTNETDDGTAYQPSKTNSKAMTVLPPVPMFTENEYTGIITLISSFPVPGYQYSIDSGLNWIGPIAHKPYGIVTFIQLPGKEGTEYPAGSILFQNIWKDGTLSKITRSQKNVILIDITVVPDPPEVYYIKDGRVQYKLSFPARHLQFSVDAGKNWLEVPDGGNSFKIPAGEYEPGEVKVRNYYDIRLVSDSVVNPYKIFSPFTYVDKNGTQMFNVDKTIQMYNYYVNLYKKSDRRNRYKTHLYCFQPENVTLDFCDAGKPDKSKLVSKEKGYSSANTQTNRIVNLVRNSRESRHIVYGENGLSSPFIDFSSSEETSVSKHYRSCAANSVPIVNGLRGGVVPPKMRKNQF</sequence>
<organism evidence="2">
    <name type="scientific">viral metagenome</name>
    <dbReference type="NCBI Taxonomy" id="1070528"/>
    <lineage>
        <taxon>unclassified sequences</taxon>
        <taxon>metagenomes</taxon>
        <taxon>organismal metagenomes</taxon>
    </lineage>
</organism>
<dbReference type="InterPro" id="IPR051553">
    <property type="entry name" value="Ran_GTPase-activating"/>
</dbReference>
<dbReference type="SUPFAM" id="SSF50985">
    <property type="entry name" value="RCC1/BLIP-II"/>
    <property type="match status" value="8"/>
</dbReference>
<dbReference type="EMBL" id="MN738833">
    <property type="protein sequence ID" value="QHT38681.1"/>
    <property type="molecule type" value="Genomic_DNA"/>
</dbReference>
<feature type="region of interest" description="Disordered" evidence="1">
    <location>
        <begin position="2195"/>
        <end position="2221"/>
    </location>
</feature>
<reference evidence="2" key="1">
    <citation type="journal article" date="2020" name="Nature">
        <title>Giant virus diversity and host interactions through global metagenomics.</title>
        <authorList>
            <person name="Schulz F."/>
            <person name="Roux S."/>
            <person name="Paez-Espino D."/>
            <person name="Jungbluth S."/>
            <person name="Walsh D.A."/>
            <person name="Denef V.J."/>
            <person name="McMahon K.D."/>
            <person name="Konstantinidis K.T."/>
            <person name="Eloe-Fadrosh E.A."/>
            <person name="Kyrpides N.C."/>
            <person name="Woyke T."/>
        </authorList>
    </citation>
    <scope>NUCLEOTIDE SEQUENCE</scope>
    <source>
        <strain evidence="2">GVMAG-S-ERX556106-38</strain>
    </source>
</reference>
<feature type="region of interest" description="Disordered" evidence="1">
    <location>
        <begin position="2054"/>
        <end position="2176"/>
    </location>
</feature>
<accession>A0A6C0FCS0</accession>
<dbReference type="PANTHER" id="PTHR45982:SF1">
    <property type="entry name" value="REGULATOR OF CHROMOSOME CONDENSATION"/>
    <property type="match status" value="1"/>
</dbReference>
<dbReference type="InterPro" id="IPR009091">
    <property type="entry name" value="RCC1/BLIP-II"/>
</dbReference>
<feature type="compositionally biased region" description="Polar residues" evidence="1">
    <location>
        <begin position="2140"/>
        <end position="2165"/>
    </location>
</feature>
<feature type="compositionally biased region" description="Low complexity" evidence="1">
    <location>
        <begin position="2208"/>
        <end position="2220"/>
    </location>
</feature>
<protein>
    <submittedName>
        <fullName evidence="2">Uncharacterized protein</fullName>
    </submittedName>
</protein>
<dbReference type="PANTHER" id="PTHR45982">
    <property type="entry name" value="REGULATOR OF CHROMOSOME CONDENSATION"/>
    <property type="match status" value="1"/>
</dbReference>
<feature type="compositionally biased region" description="Gly residues" evidence="1">
    <location>
        <begin position="2195"/>
        <end position="2207"/>
    </location>
</feature>
<evidence type="ECO:0000313" key="2">
    <source>
        <dbReference type="EMBL" id="QHT38681.1"/>
    </source>
</evidence>
<feature type="compositionally biased region" description="Basic and acidic residues" evidence="1">
    <location>
        <begin position="2085"/>
        <end position="2101"/>
    </location>
</feature>
<proteinExistence type="predicted"/>
<evidence type="ECO:0000256" key="1">
    <source>
        <dbReference type="SAM" id="MobiDB-lite"/>
    </source>
</evidence>
<feature type="region of interest" description="Disordered" evidence="1">
    <location>
        <begin position="1991"/>
        <end position="2015"/>
    </location>
</feature>